<evidence type="ECO:0000313" key="2">
    <source>
        <dbReference type="Proteomes" id="UP001597045"/>
    </source>
</evidence>
<name>A0ABW3M6Y4_9PSEU</name>
<proteinExistence type="predicted"/>
<gene>
    <name evidence="1" type="ORF">ACFQ1S_09810</name>
</gene>
<feature type="non-terminal residue" evidence="1">
    <location>
        <position position="1"/>
    </location>
</feature>
<reference evidence="2" key="1">
    <citation type="journal article" date="2019" name="Int. J. Syst. Evol. Microbiol.">
        <title>The Global Catalogue of Microorganisms (GCM) 10K type strain sequencing project: providing services to taxonomists for standard genome sequencing and annotation.</title>
        <authorList>
            <consortium name="The Broad Institute Genomics Platform"/>
            <consortium name="The Broad Institute Genome Sequencing Center for Infectious Disease"/>
            <person name="Wu L."/>
            <person name="Ma J."/>
        </authorList>
    </citation>
    <scope>NUCLEOTIDE SEQUENCE [LARGE SCALE GENOMIC DNA]</scope>
    <source>
        <strain evidence="2">JCM 31486</strain>
    </source>
</reference>
<organism evidence="1 2">
    <name type="scientific">Kibdelosporangium lantanae</name>
    <dbReference type="NCBI Taxonomy" id="1497396"/>
    <lineage>
        <taxon>Bacteria</taxon>
        <taxon>Bacillati</taxon>
        <taxon>Actinomycetota</taxon>
        <taxon>Actinomycetes</taxon>
        <taxon>Pseudonocardiales</taxon>
        <taxon>Pseudonocardiaceae</taxon>
        <taxon>Kibdelosporangium</taxon>
    </lineage>
</organism>
<protein>
    <submittedName>
        <fullName evidence="1">Uncharacterized protein</fullName>
    </submittedName>
</protein>
<dbReference type="EMBL" id="JBHTIS010000428">
    <property type="protein sequence ID" value="MFD1045836.1"/>
    <property type="molecule type" value="Genomic_DNA"/>
</dbReference>
<evidence type="ECO:0000313" key="1">
    <source>
        <dbReference type="EMBL" id="MFD1045836.1"/>
    </source>
</evidence>
<sequence length="141" mass="15669">SLVHTPDWLTLAHELAHGLTHVSGATSAVGELFTLYLNPPGQDDVGTWTNGEEFLVITVVENAFRQQVGLTRRGAHKSLPSADDILIESTYREFALFMNTLKGKQLQQAEVLAQDYLKYKAKEARLEWCGKAKAFMAKYGS</sequence>
<comment type="caution">
    <text evidence="1">The sequence shown here is derived from an EMBL/GenBank/DDBJ whole genome shotgun (WGS) entry which is preliminary data.</text>
</comment>
<accession>A0ABW3M6Y4</accession>
<keyword evidence="2" id="KW-1185">Reference proteome</keyword>
<dbReference type="Proteomes" id="UP001597045">
    <property type="component" value="Unassembled WGS sequence"/>
</dbReference>